<dbReference type="GO" id="GO:0016491">
    <property type="term" value="F:oxidoreductase activity"/>
    <property type="evidence" value="ECO:0007669"/>
    <property type="project" value="InterPro"/>
</dbReference>
<organism evidence="2 3">
    <name type="scientific">Pontiella desulfatans</name>
    <dbReference type="NCBI Taxonomy" id="2750659"/>
    <lineage>
        <taxon>Bacteria</taxon>
        <taxon>Pseudomonadati</taxon>
        <taxon>Kiritimatiellota</taxon>
        <taxon>Kiritimatiellia</taxon>
        <taxon>Kiritimatiellales</taxon>
        <taxon>Pontiellaceae</taxon>
        <taxon>Pontiella</taxon>
    </lineage>
</organism>
<sequence length="294" mass="32988">MDGYSRRNFVVPLLGSAALASTVQANHPDAPPQIKLGKTGIEMSRMGFGTGVKSGRKQSAMTKLGFEKFVGLFRHCYDRGITFFDLADWYGSHPYCREALRHIPRENVAIMTKLWFRSDGKIPELSVQHRRQSTIKALERFRYELQTDYLDMVLLHCLVKPDWVEEMQPYMDVMSEAKAKGQIKAVGVSCHNFGAMQTAAELPWVDVMLARLNPFGVMCDATPEEVHALLQKARKNGKAIIGMKIYGEGKLVDKREECMQYAQSNGVFDAMTIGAVSPEQVDENLALMAKYPAS</sequence>
<gene>
    <name evidence="2" type="ORF">PDESU_03573</name>
</gene>
<dbReference type="AlphaFoldDB" id="A0A6C2U532"/>
<dbReference type="PANTHER" id="PTHR43312">
    <property type="entry name" value="D-THREO-ALDOSE 1-DEHYDROGENASE"/>
    <property type="match status" value="1"/>
</dbReference>
<dbReference type="InterPro" id="IPR036812">
    <property type="entry name" value="NAD(P)_OxRdtase_dom_sf"/>
</dbReference>
<dbReference type="Pfam" id="PF00248">
    <property type="entry name" value="Aldo_ket_red"/>
    <property type="match status" value="1"/>
</dbReference>
<dbReference type="PANTHER" id="PTHR43312:SF1">
    <property type="entry name" value="NADP-DEPENDENT OXIDOREDUCTASE DOMAIN-CONTAINING PROTEIN"/>
    <property type="match status" value="1"/>
</dbReference>
<dbReference type="Proteomes" id="UP000366872">
    <property type="component" value="Unassembled WGS sequence"/>
</dbReference>
<reference evidence="2 3" key="1">
    <citation type="submission" date="2019-04" db="EMBL/GenBank/DDBJ databases">
        <authorList>
            <person name="Van Vliet M D."/>
        </authorList>
    </citation>
    <scope>NUCLEOTIDE SEQUENCE [LARGE SCALE GENOMIC DNA]</scope>
    <source>
        <strain evidence="2 3">F1</strain>
    </source>
</reference>
<evidence type="ECO:0000313" key="3">
    <source>
        <dbReference type="Proteomes" id="UP000366872"/>
    </source>
</evidence>
<dbReference type="EMBL" id="CAAHFG010000002">
    <property type="protein sequence ID" value="VGO14993.1"/>
    <property type="molecule type" value="Genomic_DNA"/>
</dbReference>
<proteinExistence type="predicted"/>
<name>A0A6C2U532_PONDE</name>
<dbReference type="RefSeq" id="WP_136080609.1">
    <property type="nucleotide sequence ID" value="NZ_CAAHFG010000002.1"/>
</dbReference>
<dbReference type="InterPro" id="IPR020471">
    <property type="entry name" value="AKR"/>
</dbReference>
<dbReference type="InterPro" id="IPR053135">
    <property type="entry name" value="AKR2_Oxidoreductase"/>
</dbReference>
<dbReference type="SUPFAM" id="SSF51430">
    <property type="entry name" value="NAD(P)-linked oxidoreductase"/>
    <property type="match status" value="1"/>
</dbReference>
<dbReference type="Gene3D" id="3.20.20.100">
    <property type="entry name" value="NADP-dependent oxidoreductase domain"/>
    <property type="match status" value="1"/>
</dbReference>
<evidence type="ECO:0000313" key="2">
    <source>
        <dbReference type="EMBL" id="VGO14993.1"/>
    </source>
</evidence>
<feature type="domain" description="NADP-dependent oxidoreductase" evidence="1">
    <location>
        <begin position="46"/>
        <end position="257"/>
    </location>
</feature>
<keyword evidence="3" id="KW-1185">Reference proteome</keyword>
<dbReference type="InterPro" id="IPR023210">
    <property type="entry name" value="NADP_OxRdtase_dom"/>
</dbReference>
<evidence type="ECO:0000259" key="1">
    <source>
        <dbReference type="Pfam" id="PF00248"/>
    </source>
</evidence>
<dbReference type="PRINTS" id="PR00069">
    <property type="entry name" value="ALDKETRDTASE"/>
</dbReference>
<dbReference type="CDD" id="cd19100">
    <property type="entry name" value="AKR_unchar"/>
    <property type="match status" value="1"/>
</dbReference>
<protein>
    <recommendedName>
        <fullName evidence="1">NADP-dependent oxidoreductase domain-containing protein</fullName>
    </recommendedName>
</protein>
<accession>A0A6C2U532</accession>